<feature type="region of interest" description="Disordered" evidence="1">
    <location>
        <begin position="1"/>
        <end position="23"/>
    </location>
</feature>
<dbReference type="AlphaFoldDB" id="A0A6I3KLN7"/>
<protein>
    <submittedName>
        <fullName evidence="2">Uncharacterized protein</fullName>
    </submittedName>
</protein>
<proteinExistence type="predicted"/>
<dbReference type="EMBL" id="WMBQ01000002">
    <property type="protein sequence ID" value="MTD95268.1"/>
    <property type="molecule type" value="Genomic_DNA"/>
</dbReference>
<sequence>MSPSYEPNAFEEQAPFPGHPFGGLVRDDSAIFDEPFPAARPKSPSKASAFAPAFDDAGGFDFHLGVYSRF</sequence>
<evidence type="ECO:0000256" key="1">
    <source>
        <dbReference type="SAM" id="MobiDB-lite"/>
    </source>
</evidence>
<accession>A0A6I3KLN7</accession>
<organism evidence="2 3">
    <name type="scientific">Hyphomicrobium album</name>
    <dbReference type="NCBI Taxonomy" id="2665159"/>
    <lineage>
        <taxon>Bacteria</taxon>
        <taxon>Pseudomonadati</taxon>
        <taxon>Pseudomonadota</taxon>
        <taxon>Alphaproteobacteria</taxon>
        <taxon>Hyphomicrobiales</taxon>
        <taxon>Hyphomicrobiaceae</taxon>
        <taxon>Hyphomicrobium</taxon>
    </lineage>
</organism>
<gene>
    <name evidence="2" type="ORF">GIW81_13090</name>
</gene>
<reference evidence="2 3" key="1">
    <citation type="submission" date="2019-11" db="EMBL/GenBank/DDBJ databases">
        <title>Identification of a novel strain.</title>
        <authorList>
            <person name="Xu Q."/>
            <person name="Wang G."/>
        </authorList>
    </citation>
    <scope>NUCLEOTIDE SEQUENCE [LARGE SCALE GENOMIC DNA]</scope>
    <source>
        <strain evidence="3">xq</strain>
    </source>
</reference>
<dbReference type="Proteomes" id="UP000440694">
    <property type="component" value="Unassembled WGS sequence"/>
</dbReference>
<evidence type="ECO:0000313" key="2">
    <source>
        <dbReference type="EMBL" id="MTD95268.1"/>
    </source>
</evidence>
<keyword evidence="3" id="KW-1185">Reference proteome</keyword>
<evidence type="ECO:0000313" key="3">
    <source>
        <dbReference type="Proteomes" id="UP000440694"/>
    </source>
</evidence>
<name>A0A6I3KLN7_9HYPH</name>
<comment type="caution">
    <text evidence="2">The sequence shown here is derived from an EMBL/GenBank/DDBJ whole genome shotgun (WGS) entry which is preliminary data.</text>
</comment>
<dbReference type="RefSeq" id="WP_154739831.1">
    <property type="nucleotide sequence ID" value="NZ_WMBQ01000002.1"/>
</dbReference>